<accession>A0A6A6HZF2</accession>
<sequence length="113" mass="11961">MTAPAFNLHHTQDCTTQWLISPIYAGCLPAIAMFEPSRSPASPSRRATSTLPSATTATVAPPISSSMPVSCRTSTGARFSSIASSIKSSWLTGARRSTRRSCMVGGQPREQST</sequence>
<dbReference type="RefSeq" id="XP_033678096.1">
    <property type="nucleotide sequence ID" value="XM_033819578.1"/>
</dbReference>
<keyword evidence="3" id="KW-1185">Reference proteome</keyword>
<proteinExistence type="predicted"/>
<gene>
    <name evidence="2" type="ORF">BU26DRAFT_126356</name>
</gene>
<dbReference type="AlphaFoldDB" id="A0A6A6HZF2"/>
<dbReference type="EMBL" id="ML987206">
    <property type="protein sequence ID" value="KAF2243092.1"/>
    <property type="molecule type" value="Genomic_DNA"/>
</dbReference>
<evidence type="ECO:0000313" key="2">
    <source>
        <dbReference type="EMBL" id="KAF2243092.1"/>
    </source>
</evidence>
<feature type="region of interest" description="Disordered" evidence="1">
    <location>
        <begin position="94"/>
        <end position="113"/>
    </location>
</feature>
<evidence type="ECO:0000256" key="1">
    <source>
        <dbReference type="SAM" id="MobiDB-lite"/>
    </source>
</evidence>
<feature type="region of interest" description="Disordered" evidence="1">
    <location>
        <begin position="35"/>
        <end position="69"/>
    </location>
</feature>
<reference evidence="2" key="1">
    <citation type="journal article" date="2020" name="Stud. Mycol.">
        <title>101 Dothideomycetes genomes: a test case for predicting lifestyles and emergence of pathogens.</title>
        <authorList>
            <person name="Haridas S."/>
            <person name="Albert R."/>
            <person name="Binder M."/>
            <person name="Bloem J."/>
            <person name="Labutti K."/>
            <person name="Salamov A."/>
            <person name="Andreopoulos B."/>
            <person name="Baker S."/>
            <person name="Barry K."/>
            <person name="Bills G."/>
            <person name="Bluhm B."/>
            <person name="Cannon C."/>
            <person name="Castanera R."/>
            <person name="Culley D."/>
            <person name="Daum C."/>
            <person name="Ezra D."/>
            <person name="Gonzalez J."/>
            <person name="Henrissat B."/>
            <person name="Kuo A."/>
            <person name="Liang C."/>
            <person name="Lipzen A."/>
            <person name="Lutzoni F."/>
            <person name="Magnuson J."/>
            <person name="Mondo S."/>
            <person name="Nolan M."/>
            <person name="Ohm R."/>
            <person name="Pangilinan J."/>
            <person name="Park H.-J."/>
            <person name="Ramirez L."/>
            <person name="Alfaro M."/>
            <person name="Sun H."/>
            <person name="Tritt A."/>
            <person name="Yoshinaga Y."/>
            <person name="Zwiers L.-H."/>
            <person name="Turgeon B."/>
            <person name="Goodwin S."/>
            <person name="Spatafora J."/>
            <person name="Crous P."/>
            <person name="Grigoriev I."/>
        </authorList>
    </citation>
    <scope>NUCLEOTIDE SEQUENCE</scope>
    <source>
        <strain evidence="2">CBS 122368</strain>
    </source>
</reference>
<organism evidence="2 3">
    <name type="scientific">Trematosphaeria pertusa</name>
    <dbReference type="NCBI Taxonomy" id="390896"/>
    <lineage>
        <taxon>Eukaryota</taxon>
        <taxon>Fungi</taxon>
        <taxon>Dikarya</taxon>
        <taxon>Ascomycota</taxon>
        <taxon>Pezizomycotina</taxon>
        <taxon>Dothideomycetes</taxon>
        <taxon>Pleosporomycetidae</taxon>
        <taxon>Pleosporales</taxon>
        <taxon>Massarineae</taxon>
        <taxon>Trematosphaeriaceae</taxon>
        <taxon>Trematosphaeria</taxon>
    </lineage>
</organism>
<evidence type="ECO:0000313" key="3">
    <source>
        <dbReference type="Proteomes" id="UP000800094"/>
    </source>
</evidence>
<protein>
    <submittedName>
        <fullName evidence="2">Uncharacterized protein</fullName>
    </submittedName>
</protein>
<dbReference type="GeneID" id="54572908"/>
<dbReference type="Proteomes" id="UP000800094">
    <property type="component" value="Unassembled WGS sequence"/>
</dbReference>
<feature type="compositionally biased region" description="Low complexity" evidence="1">
    <location>
        <begin position="36"/>
        <end position="66"/>
    </location>
</feature>
<name>A0A6A6HZF2_9PLEO</name>